<reference evidence="2 3" key="1">
    <citation type="journal article" date="2016" name="Genome Biol. Evol.">
        <title>Divergent and convergent evolution of fungal pathogenicity.</title>
        <authorList>
            <person name="Shang Y."/>
            <person name="Xiao G."/>
            <person name="Zheng P."/>
            <person name="Cen K."/>
            <person name="Zhan S."/>
            <person name="Wang C."/>
        </authorList>
    </citation>
    <scope>NUCLEOTIDE SEQUENCE [LARGE SCALE GENOMIC DNA]</scope>
    <source>
        <strain evidence="2 3">RCEF 264</strain>
    </source>
</reference>
<accession>A0A167XMX4</accession>
<comment type="caution">
    <text evidence="2">The sequence shown here is derived from an EMBL/GenBank/DDBJ whole genome shotgun (WGS) entry which is preliminary data.</text>
</comment>
<dbReference type="STRING" id="1081102.A0A167XMX4"/>
<organism evidence="2 3">
    <name type="scientific">Niveomyces insectorum RCEF 264</name>
    <dbReference type="NCBI Taxonomy" id="1081102"/>
    <lineage>
        <taxon>Eukaryota</taxon>
        <taxon>Fungi</taxon>
        <taxon>Dikarya</taxon>
        <taxon>Ascomycota</taxon>
        <taxon>Pezizomycotina</taxon>
        <taxon>Sordariomycetes</taxon>
        <taxon>Hypocreomycetidae</taxon>
        <taxon>Hypocreales</taxon>
        <taxon>Cordycipitaceae</taxon>
        <taxon>Niveomyces</taxon>
    </lineage>
</organism>
<dbReference type="Proteomes" id="UP000076874">
    <property type="component" value="Unassembled WGS sequence"/>
</dbReference>
<name>A0A167XMX4_9HYPO</name>
<evidence type="ECO:0000313" key="3">
    <source>
        <dbReference type="Proteomes" id="UP000076874"/>
    </source>
</evidence>
<protein>
    <submittedName>
        <fullName evidence="2">Uncharacterized protein</fullName>
    </submittedName>
</protein>
<keyword evidence="3" id="KW-1185">Reference proteome</keyword>
<feature type="compositionally biased region" description="Low complexity" evidence="1">
    <location>
        <begin position="101"/>
        <end position="111"/>
    </location>
</feature>
<dbReference type="OrthoDB" id="5403747at2759"/>
<sequence>MASPAKQEGSGLGSEVDIKLALSQREQETLMAAWLCIKGNEPQVDYEKLAKVLKLKNGHTASTTFYLLKKKINKFRSQADGAEALQSSPPAKVTTPRKRTAGGTPTAPTTPKSGRAGRGAKRIKSEDSAPNTPTDDGGYDGAI</sequence>
<proteinExistence type="predicted"/>
<feature type="region of interest" description="Disordered" evidence="1">
    <location>
        <begin position="79"/>
        <end position="143"/>
    </location>
</feature>
<evidence type="ECO:0000313" key="2">
    <source>
        <dbReference type="EMBL" id="OAA65174.1"/>
    </source>
</evidence>
<gene>
    <name evidence="2" type="ORF">SPI_01961</name>
</gene>
<dbReference type="AlphaFoldDB" id="A0A167XMX4"/>
<dbReference type="EMBL" id="AZHD01000003">
    <property type="protein sequence ID" value="OAA65174.1"/>
    <property type="molecule type" value="Genomic_DNA"/>
</dbReference>
<evidence type="ECO:0000256" key="1">
    <source>
        <dbReference type="SAM" id="MobiDB-lite"/>
    </source>
</evidence>